<feature type="domain" description="Glycosyl hydrolase family 95 catalytic" evidence="4">
    <location>
        <begin position="259"/>
        <end position="650"/>
    </location>
</feature>
<dbReference type="Pfam" id="PF22124">
    <property type="entry name" value="Glyco_hydro_95_cat"/>
    <property type="match status" value="1"/>
</dbReference>
<evidence type="ECO:0000259" key="3">
    <source>
        <dbReference type="Pfam" id="PF21307"/>
    </source>
</evidence>
<dbReference type="InterPro" id="IPR054363">
    <property type="entry name" value="GH95_cat"/>
</dbReference>
<dbReference type="AlphaFoldDB" id="A0A3G2JA22"/>
<dbReference type="Proteomes" id="UP000268329">
    <property type="component" value="Chromosome"/>
</dbReference>
<protein>
    <submittedName>
        <fullName evidence="5">Uncharacterized protein</fullName>
    </submittedName>
</protein>
<reference evidence="5 6" key="1">
    <citation type="submission" date="2018-10" db="EMBL/GenBank/DDBJ databases">
        <title>The genome of Streptomyces dangxiongensis Z022.</title>
        <authorList>
            <person name="Zhang B."/>
        </authorList>
    </citation>
    <scope>NUCLEOTIDE SEQUENCE [LARGE SCALE GENOMIC DNA]</scope>
    <source>
        <strain evidence="5 6">Z022</strain>
    </source>
</reference>
<evidence type="ECO:0000313" key="5">
    <source>
        <dbReference type="EMBL" id="AYN39138.1"/>
    </source>
</evidence>
<evidence type="ECO:0000259" key="2">
    <source>
        <dbReference type="Pfam" id="PF14498"/>
    </source>
</evidence>
<dbReference type="Gene3D" id="1.50.10.10">
    <property type="match status" value="1"/>
</dbReference>
<gene>
    <name evidence="5" type="ORF">D9753_09720</name>
</gene>
<dbReference type="InterPro" id="IPR027414">
    <property type="entry name" value="GH95_N_dom"/>
</dbReference>
<feature type="region of interest" description="Disordered" evidence="1">
    <location>
        <begin position="724"/>
        <end position="759"/>
    </location>
</feature>
<dbReference type="Pfam" id="PF14498">
    <property type="entry name" value="Glyco_hyd_65N_2"/>
    <property type="match status" value="1"/>
</dbReference>
<accession>A0A3G2JA22</accession>
<dbReference type="PANTHER" id="PTHR31084:SF0">
    <property type="entry name" value="ALPHA-L-FUCOSIDASE 2"/>
    <property type="match status" value="1"/>
</dbReference>
<keyword evidence="6" id="KW-1185">Reference proteome</keyword>
<dbReference type="InterPro" id="IPR016518">
    <property type="entry name" value="Alpha-L-fucosidase"/>
</dbReference>
<dbReference type="InterPro" id="IPR012341">
    <property type="entry name" value="6hp_glycosidase-like_sf"/>
</dbReference>
<dbReference type="PIRSF" id="PIRSF007663">
    <property type="entry name" value="UCP007663"/>
    <property type="match status" value="1"/>
</dbReference>
<dbReference type="PANTHER" id="PTHR31084">
    <property type="entry name" value="ALPHA-L-FUCOSIDASE 2"/>
    <property type="match status" value="1"/>
</dbReference>
<dbReference type="EMBL" id="CP033073">
    <property type="protein sequence ID" value="AYN39138.1"/>
    <property type="molecule type" value="Genomic_DNA"/>
</dbReference>
<dbReference type="OrthoDB" id="9802600at2"/>
<organism evidence="5 6">
    <name type="scientific">Streptomyces dangxiongensis</name>
    <dbReference type="NCBI Taxonomy" id="1442032"/>
    <lineage>
        <taxon>Bacteria</taxon>
        <taxon>Bacillati</taxon>
        <taxon>Actinomycetota</taxon>
        <taxon>Actinomycetes</taxon>
        <taxon>Kitasatosporales</taxon>
        <taxon>Streptomycetaceae</taxon>
        <taxon>Streptomyces</taxon>
    </lineage>
</organism>
<feature type="domain" description="Alpha fucosidase A-like C-terminal" evidence="3">
    <location>
        <begin position="652"/>
        <end position="711"/>
    </location>
</feature>
<feature type="compositionally biased region" description="Pro residues" evidence="1">
    <location>
        <begin position="733"/>
        <end position="744"/>
    </location>
</feature>
<feature type="domain" description="Glycosyl hydrolase family 95 N-terminal" evidence="2">
    <location>
        <begin position="11"/>
        <end position="233"/>
    </location>
</feature>
<dbReference type="Pfam" id="PF21307">
    <property type="entry name" value="Glyco_hydro_95_C"/>
    <property type="match status" value="1"/>
</dbReference>
<dbReference type="InterPro" id="IPR008928">
    <property type="entry name" value="6-hairpin_glycosidase_sf"/>
</dbReference>
<dbReference type="GO" id="GO:0005975">
    <property type="term" value="P:carbohydrate metabolic process"/>
    <property type="evidence" value="ECO:0007669"/>
    <property type="project" value="InterPro"/>
</dbReference>
<proteinExistence type="predicted"/>
<dbReference type="InterPro" id="IPR049053">
    <property type="entry name" value="AFCA-like_C"/>
</dbReference>
<name>A0A3G2JA22_9ACTN</name>
<sequence length="759" mass="81845">MSRTPVHGTWEPAAAARWEDAFLSGNGHHGALVSGDPNDERVVVTHHTLVRPNGAEHARPPRLAAELPAVQDRLLAGDLTAADSFTDGRPLQWVQPFHPAFRIRLRRPAGAGPDGHHRAVDFTTGEVTAVRAGTGSRVFVSRADDVIVHEVTAGDLDVCLDHRLPGAPTGLRVGQGTLLTPEGALLSLRARYPDSDRAYTGVTLVAAVGGRTELVPQGVRVTGARSVLLLTRVRRHSGEADVVAEARQLQDLLDGTERSYDSLLGRHLARHRAAYLRVTLDLGADPAERALPGSELLRRPHSPALLERLFAAGRYHLLSSSGLLPPRLTGLWTGDWDTAWSGAFTTNANLNLQTAAAPAAALPEVTESLAALIERQLPDWRANARAVFGARGAVAPSHTDGESGLTYHFSRDHPLHLWTAGADWLLKPLVDHDEIRGAQDPRTAAALAEAAVFYEDFLTRTDADGHLVVVPSYSPENRPANGGPAAVNAAMDLSAARHTLRTAARYHPERAAAWSALADRLPPHRINADGALAEWAWPGLDDNYDHRHLSHLYGVWPLEEINPYDTPRLAAAARRALALRGAENDSAHGHLHHALVAARLGDTARAAGALRRVLAGDFFHASLMSAHYPHRDVYNADAAHTLPGVLIEMLVQSTPHRLVLLPAVPDACPSGELRGIRTRFGAELDLGWSPDGVRAVLRPHRTHRIELRTSSGAEPLDLVAGEERVLTLRARQPAPPPPPPPPMEGTPWQQAHGPGSSRP</sequence>
<dbReference type="KEGG" id="sdd:D9753_09720"/>
<evidence type="ECO:0000313" key="6">
    <source>
        <dbReference type="Proteomes" id="UP000268329"/>
    </source>
</evidence>
<dbReference type="GO" id="GO:0004560">
    <property type="term" value="F:alpha-L-fucosidase activity"/>
    <property type="evidence" value="ECO:0007669"/>
    <property type="project" value="InterPro"/>
</dbReference>
<dbReference type="SUPFAM" id="SSF48208">
    <property type="entry name" value="Six-hairpin glycosidases"/>
    <property type="match status" value="1"/>
</dbReference>
<evidence type="ECO:0000256" key="1">
    <source>
        <dbReference type="SAM" id="MobiDB-lite"/>
    </source>
</evidence>
<evidence type="ECO:0000259" key="4">
    <source>
        <dbReference type="Pfam" id="PF22124"/>
    </source>
</evidence>
<dbReference type="RefSeq" id="WP_121786638.1">
    <property type="nucleotide sequence ID" value="NZ_CP033073.1"/>
</dbReference>